<keyword evidence="2" id="KW-1185">Reference proteome</keyword>
<proteinExistence type="predicted"/>
<organism evidence="1 2">
    <name type="scientific">Setaria viridis</name>
    <name type="common">Green bristlegrass</name>
    <name type="synonym">Setaria italica subsp. viridis</name>
    <dbReference type="NCBI Taxonomy" id="4556"/>
    <lineage>
        <taxon>Eukaryota</taxon>
        <taxon>Viridiplantae</taxon>
        <taxon>Streptophyta</taxon>
        <taxon>Embryophyta</taxon>
        <taxon>Tracheophyta</taxon>
        <taxon>Spermatophyta</taxon>
        <taxon>Magnoliopsida</taxon>
        <taxon>Liliopsida</taxon>
        <taxon>Poales</taxon>
        <taxon>Poaceae</taxon>
        <taxon>PACMAD clade</taxon>
        <taxon>Panicoideae</taxon>
        <taxon>Panicodae</taxon>
        <taxon>Paniceae</taxon>
        <taxon>Cenchrinae</taxon>
        <taxon>Setaria</taxon>
    </lineage>
</organism>
<evidence type="ECO:0000313" key="1">
    <source>
        <dbReference type="EMBL" id="TKW28448.1"/>
    </source>
</evidence>
<dbReference type="AlphaFoldDB" id="A0A4U6VG69"/>
<evidence type="ECO:0000313" key="2">
    <source>
        <dbReference type="Proteomes" id="UP000298652"/>
    </source>
</evidence>
<name>A0A4U6VG69_SETVI</name>
<accession>A0A4U6VG69</accession>
<sequence length="76" mass="7375">MAGSRDPSPAAVERGGFGGSVEAKGCWASTAAAAAAAIAGGIRGTDAAIAGGIRETDAAIGGFDRRNFSARPRIGV</sequence>
<gene>
    <name evidence="1" type="ORF">SEVIR_3G323803v2</name>
</gene>
<dbReference type="Proteomes" id="UP000298652">
    <property type="component" value="Chromosome 3"/>
</dbReference>
<protein>
    <submittedName>
        <fullName evidence="1">Uncharacterized protein</fullName>
    </submittedName>
</protein>
<dbReference type="Gramene" id="TKW28448">
    <property type="protein sequence ID" value="TKW28448"/>
    <property type="gene ID" value="SEVIR_3G323803v2"/>
</dbReference>
<dbReference type="EMBL" id="CM016554">
    <property type="protein sequence ID" value="TKW28448.1"/>
    <property type="molecule type" value="Genomic_DNA"/>
</dbReference>
<reference evidence="1" key="1">
    <citation type="submission" date="2019-03" db="EMBL/GenBank/DDBJ databases">
        <title>WGS assembly of Setaria viridis.</title>
        <authorList>
            <person name="Huang P."/>
            <person name="Jenkins J."/>
            <person name="Grimwood J."/>
            <person name="Barry K."/>
            <person name="Healey A."/>
            <person name="Mamidi S."/>
            <person name="Sreedasyam A."/>
            <person name="Shu S."/>
            <person name="Feldman M."/>
            <person name="Wu J."/>
            <person name="Yu Y."/>
            <person name="Chen C."/>
            <person name="Johnson J."/>
            <person name="Rokhsar D."/>
            <person name="Baxter I."/>
            <person name="Schmutz J."/>
            <person name="Brutnell T."/>
            <person name="Kellogg E."/>
        </authorList>
    </citation>
    <scope>NUCLEOTIDE SEQUENCE [LARGE SCALE GENOMIC DNA]</scope>
</reference>